<dbReference type="RefSeq" id="WP_087234273.1">
    <property type="nucleotide sequence ID" value="NZ_JAKNHQ010000024.1"/>
</dbReference>
<reference evidence="2 3" key="1">
    <citation type="submission" date="2022-01" db="EMBL/GenBank/DDBJ databases">
        <title>Collection of gut derived symbiotic bacterial strains cultured from healthy donors.</title>
        <authorList>
            <person name="Lin H."/>
            <person name="Kohout C."/>
            <person name="Waligurski E."/>
            <person name="Pamer E.G."/>
        </authorList>
    </citation>
    <scope>NUCLEOTIDE SEQUENCE [LARGE SCALE GENOMIC DNA]</scope>
    <source>
        <strain evidence="2 3">DFI.7.58</strain>
    </source>
</reference>
<evidence type="ECO:0000256" key="1">
    <source>
        <dbReference type="SAM" id="Phobius"/>
    </source>
</evidence>
<feature type="transmembrane region" description="Helical" evidence="1">
    <location>
        <begin position="110"/>
        <end position="133"/>
    </location>
</feature>
<feature type="transmembrane region" description="Helical" evidence="1">
    <location>
        <begin position="217"/>
        <end position="236"/>
    </location>
</feature>
<feature type="transmembrane region" description="Helical" evidence="1">
    <location>
        <begin position="242"/>
        <end position="263"/>
    </location>
</feature>
<comment type="caution">
    <text evidence="2">The sequence shown here is derived from an EMBL/GenBank/DDBJ whole genome shotgun (WGS) entry which is preliminary data.</text>
</comment>
<dbReference type="InterPro" id="IPR010787">
    <property type="entry name" value="DUF1385"/>
</dbReference>
<name>A0ABS9MLX4_9FIRM</name>
<keyword evidence="1" id="KW-1133">Transmembrane helix</keyword>
<dbReference type="PANTHER" id="PTHR42867:SF1">
    <property type="entry name" value="MEMBRANE PROTEIN-RELATED"/>
    <property type="match status" value="1"/>
</dbReference>
<feature type="transmembrane region" description="Helical" evidence="1">
    <location>
        <begin position="153"/>
        <end position="174"/>
    </location>
</feature>
<organism evidence="2 3">
    <name type="scientific">Anaeromassilibacillus senegalensis</name>
    <dbReference type="NCBI Taxonomy" id="1673717"/>
    <lineage>
        <taxon>Bacteria</taxon>
        <taxon>Bacillati</taxon>
        <taxon>Bacillota</taxon>
        <taxon>Clostridia</taxon>
        <taxon>Eubacteriales</taxon>
        <taxon>Acutalibacteraceae</taxon>
        <taxon>Anaeromassilibacillus</taxon>
    </lineage>
</organism>
<keyword evidence="3" id="KW-1185">Reference proteome</keyword>
<keyword evidence="1" id="KW-0472">Membrane</keyword>
<evidence type="ECO:0000313" key="2">
    <source>
        <dbReference type="EMBL" id="MCG4611831.1"/>
    </source>
</evidence>
<dbReference type="Proteomes" id="UP001298681">
    <property type="component" value="Unassembled WGS sequence"/>
</dbReference>
<dbReference type="PANTHER" id="PTHR42867">
    <property type="entry name" value="MEMBRANE PROTEIN-RELATED"/>
    <property type="match status" value="1"/>
</dbReference>
<dbReference type="Pfam" id="PF07136">
    <property type="entry name" value="DUF1385"/>
    <property type="match status" value="1"/>
</dbReference>
<accession>A0ABS9MLX4</accession>
<proteinExistence type="predicted"/>
<keyword evidence="1" id="KW-0812">Transmembrane</keyword>
<gene>
    <name evidence="2" type="ORF">L0P57_12920</name>
</gene>
<protein>
    <submittedName>
        <fullName evidence="2">DUF1385 domain-containing protein</fullName>
    </submittedName>
</protein>
<evidence type="ECO:0000313" key="3">
    <source>
        <dbReference type="Proteomes" id="UP001298681"/>
    </source>
</evidence>
<sequence length="329" mass="36962">MAREKTKRITSIGGQALIEGIMMRGPKRTEISVRMPDGTISSETLETDGLGKKYKIFRLPIFRGIAAFIDSLSTGFKALNISAEKSGMAEEEGEPSKFDQWMERVFGDKLMNAIMAVGTVLGLLLAIVLFFFLPTWLFNVCEQYLFGTGIEAWRSIIEGAMRIGIFVAYIAIVAHMSEIKRVFEYHGAEHKTIFCYENEEELTVENVRHHSRFHPRCGTSFMIIMLLLGVIIGFFIPFTNPILRTLVKLLCIPVVVGIGYELIRICGRYDNLATRIISAPGLWMQRLTVKEPDDSMIEVAIEAMKAVIPEDGTDLQCPLQAKQPKEKTA</sequence>
<dbReference type="EMBL" id="JAKNHQ010000024">
    <property type="protein sequence ID" value="MCG4611831.1"/>
    <property type="molecule type" value="Genomic_DNA"/>
</dbReference>